<evidence type="ECO:0000256" key="8">
    <source>
        <dbReference type="ARBA" id="ARBA00022801"/>
    </source>
</evidence>
<dbReference type="EC" id="3.4.11.21" evidence="4"/>
<dbReference type="SUPFAM" id="SSF101821">
    <property type="entry name" value="Aminopeptidase/glucanase lid domain"/>
    <property type="match status" value="1"/>
</dbReference>
<evidence type="ECO:0000256" key="12">
    <source>
        <dbReference type="SAM" id="MobiDB-lite"/>
    </source>
</evidence>
<comment type="similarity">
    <text evidence="3 11">Belongs to the peptidase M18 family.</text>
</comment>
<feature type="compositionally biased region" description="Basic and acidic residues" evidence="12">
    <location>
        <begin position="257"/>
        <end position="275"/>
    </location>
</feature>
<dbReference type="PRINTS" id="PR00932">
    <property type="entry name" value="AMINO1PTASE"/>
</dbReference>
<evidence type="ECO:0000256" key="9">
    <source>
        <dbReference type="ARBA" id="ARBA00022833"/>
    </source>
</evidence>
<keyword evidence="8 11" id="KW-0378">Hydrolase</keyword>
<evidence type="ECO:0000256" key="3">
    <source>
        <dbReference type="ARBA" id="ARBA00008290"/>
    </source>
</evidence>
<evidence type="ECO:0000256" key="6">
    <source>
        <dbReference type="ARBA" id="ARBA00022670"/>
    </source>
</evidence>
<keyword evidence="6 11" id="KW-0645">Protease</keyword>
<evidence type="ECO:0000256" key="1">
    <source>
        <dbReference type="ARBA" id="ARBA00001335"/>
    </source>
</evidence>
<comment type="catalytic activity">
    <reaction evidence="1">
        <text>Release of an N-terminal aspartate or glutamate from a peptide, with a preference for aspartate.</text>
        <dbReference type="EC" id="3.4.11.21"/>
    </reaction>
</comment>
<dbReference type="GO" id="GO:0004177">
    <property type="term" value="F:aminopeptidase activity"/>
    <property type="evidence" value="ECO:0007669"/>
    <property type="project" value="UniProtKB-KW"/>
</dbReference>
<dbReference type="GO" id="GO:0008237">
    <property type="term" value="F:metallopeptidase activity"/>
    <property type="evidence" value="ECO:0007669"/>
    <property type="project" value="UniProtKB-KW"/>
</dbReference>
<dbReference type="GO" id="GO:0006508">
    <property type="term" value="P:proteolysis"/>
    <property type="evidence" value="ECO:0007669"/>
    <property type="project" value="UniProtKB-KW"/>
</dbReference>
<evidence type="ECO:0000256" key="7">
    <source>
        <dbReference type="ARBA" id="ARBA00022723"/>
    </source>
</evidence>
<gene>
    <name evidence="13" type="ORF">AB1Y20_010138</name>
</gene>
<dbReference type="SUPFAM" id="SSF53187">
    <property type="entry name" value="Zn-dependent exopeptidases"/>
    <property type="match status" value="1"/>
</dbReference>
<evidence type="ECO:0000313" key="14">
    <source>
        <dbReference type="Proteomes" id="UP001515480"/>
    </source>
</evidence>
<comment type="cofactor">
    <cofactor evidence="2">
        <name>Zn(2+)</name>
        <dbReference type="ChEBI" id="CHEBI:29105"/>
    </cofactor>
</comment>
<evidence type="ECO:0000256" key="10">
    <source>
        <dbReference type="ARBA" id="ARBA00023049"/>
    </source>
</evidence>
<comment type="caution">
    <text evidence="13">The sequence shown here is derived from an EMBL/GenBank/DDBJ whole genome shotgun (WGS) entry which is preliminary data.</text>
</comment>
<dbReference type="Gene3D" id="2.30.250.10">
    <property type="entry name" value="Aminopeptidase i, Domain 2"/>
    <property type="match status" value="1"/>
</dbReference>
<keyword evidence="10 11" id="KW-0482">Metalloprotease</keyword>
<dbReference type="GO" id="GO:0005737">
    <property type="term" value="C:cytoplasm"/>
    <property type="evidence" value="ECO:0007669"/>
    <property type="project" value="UniProtKB-ARBA"/>
</dbReference>
<reference evidence="13 14" key="1">
    <citation type="journal article" date="2024" name="Science">
        <title>Giant polyketide synthase enzymes in the biosynthesis of giant marine polyether toxins.</title>
        <authorList>
            <person name="Fallon T.R."/>
            <person name="Shende V.V."/>
            <person name="Wierzbicki I.H."/>
            <person name="Pendleton A.L."/>
            <person name="Watervoot N.F."/>
            <person name="Auber R.P."/>
            <person name="Gonzalez D.J."/>
            <person name="Wisecaver J.H."/>
            <person name="Moore B.S."/>
        </authorList>
    </citation>
    <scope>NUCLEOTIDE SEQUENCE [LARGE SCALE GENOMIC DNA]</scope>
    <source>
        <strain evidence="13 14">12B1</strain>
    </source>
</reference>
<evidence type="ECO:0000256" key="4">
    <source>
        <dbReference type="ARBA" id="ARBA00011965"/>
    </source>
</evidence>
<dbReference type="FunFam" id="2.30.250.10:FF:000001">
    <property type="entry name" value="Aspartyl aminopeptidase 1"/>
    <property type="match status" value="1"/>
</dbReference>
<dbReference type="Proteomes" id="UP001515480">
    <property type="component" value="Unassembled WGS sequence"/>
</dbReference>
<dbReference type="EMBL" id="JBGBPQ010000002">
    <property type="protein sequence ID" value="KAL1528815.1"/>
    <property type="molecule type" value="Genomic_DNA"/>
</dbReference>
<dbReference type="Gene3D" id="3.40.630.10">
    <property type="entry name" value="Zn peptidases"/>
    <property type="match status" value="1"/>
</dbReference>
<keyword evidence="5 11" id="KW-0031">Aminopeptidase</keyword>
<dbReference type="CDD" id="cd05658">
    <property type="entry name" value="M18_DAP"/>
    <property type="match status" value="1"/>
</dbReference>
<keyword evidence="14" id="KW-1185">Reference proteome</keyword>
<accession>A0AB34K416</accession>
<evidence type="ECO:0000256" key="5">
    <source>
        <dbReference type="ARBA" id="ARBA00022438"/>
    </source>
</evidence>
<feature type="region of interest" description="Disordered" evidence="12">
    <location>
        <begin position="252"/>
        <end position="283"/>
    </location>
</feature>
<evidence type="ECO:0000256" key="11">
    <source>
        <dbReference type="RuleBase" id="RU004386"/>
    </source>
</evidence>
<keyword evidence="7 11" id="KW-0479">Metal-binding</keyword>
<protein>
    <recommendedName>
        <fullName evidence="4">aspartyl aminopeptidase</fullName>
        <ecNumber evidence="4">3.4.11.21</ecNumber>
    </recommendedName>
</protein>
<name>A0AB34K416_PRYPA</name>
<organism evidence="13 14">
    <name type="scientific">Prymnesium parvum</name>
    <name type="common">Toxic golden alga</name>
    <dbReference type="NCBI Taxonomy" id="97485"/>
    <lineage>
        <taxon>Eukaryota</taxon>
        <taxon>Haptista</taxon>
        <taxon>Haptophyta</taxon>
        <taxon>Prymnesiophyceae</taxon>
        <taxon>Prymnesiales</taxon>
        <taxon>Prymnesiaceae</taxon>
        <taxon>Prymnesium</taxon>
    </lineage>
</organism>
<evidence type="ECO:0000313" key="13">
    <source>
        <dbReference type="EMBL" id="KAL1528815.1"/>
    </source>
</evidence>
<dbReference type="PANTHER" id="PTHR28570">
    <property type="entry name" value="ASPARTYL AMINOPEPTIDASE"/>
    <property type="match status" value="1"/>
</dbReference>
<dbReference type="GO" id="GO:0008270">
    <property type="term" value="F:zinc ion binding"/>
    <property type="evidence" value="ECO:0007669"/>
    <property type="project" value="InterPro"/>
</dbReference>
<dbReference type="Pfam" id="PF02127">
    <property type="entry name" value="Peptidase_M18"/>
    <property type="match status" value="1"/>
</dbReference>
<proteinExistence type="inferred from homology"/>
<dbReference type="NCBIfam" id="NF002759">
    <property type="entry name" value="PRK02813.1"/>
    <property type="match status" value="1"/>
</dbReference>
<keyword evidence="9 11" id="KW-0862">Zinc</keyword>
<dbReference type="InterPro" id="IPR001948">
    <property type="entry name" value="Peptidase_M18"/>
</dbReference>
<dbReference type="InterPro" id="IPR023358">
    <property type="entry name" value="Peptidase_M18_dom2"/>
</dbReference>
<dbReference type="PANTHER" id="PTHR28570:SF3">
    <property type="entry name" value="ASPARTYL AMINOPEPTIDASE"/>
    <property type="match status" value="1"/>
</dbReference>
<dbReference type="AlphaFoldDB" id="A0AB34K416"/>
<sequence>MRLLLSSAAKRPPVALQLFRGLSVLAASSRSASTRMSAAKRGTAAPSLPSSSAVFAAHHPLARRAMEYFDASPDPFHATENMCAILAAAGWTELDEREPWAGKLKPGGKYFYTRNRSCLVAVAVGARYEPGHGFKVIGAHTDSPNLRVKPRSKRSGSGCIQLDVECYGGGLWHTWFDRDLSVSGRVLLRGSDGAVKQTLVKVNRPVLRVPTLCIHLQTAEEREAFKVNKEEHLQPILAIAQQMLLVAAATGDVDPPVDTKEADADGESGGEKGESGDENPDWATSQEPLLVQMLAAELGVDAEDILDFECSLYDTQPASLGGAQSEFIYSSRLDNLASCFVAVEALMGHAEANLDTDSEVSVAALFDHEEVGSSSSSGAGSPIMGEAVRRISTALNAGQGNEDLYASALHRSFVMSADMAHAVHPNYAAKHEKTHGPLMNRGIVIKSNGNQRYASNGITSFVVRELARRAELPPPQEFVVRNDCPCGSTIGPIIAASTGIRAVDVGMPQLSMHSVREMMGVADLTIAVKMFRTFFKDFKTIDENLR</sequence>
<evidence type="ECO:0000256" key="2">
    <source>
        <dbReference type="ARBA" id="ARBA00001947"/>
    </source>
</evidence>